<evidence type="ECO:0000256" key="9">
    <source>
        <dbReference type="RuleBase" id="RU003732"/>
    </source>
</evidence>
<keyword evidence="2 9" id="KW-0813">Transport</keyword>
<keyword evidence="4 9" id="KW-0769">Symport</keyword>
<feature type="transmembrane region" description="Helical" evidence="11">
    <location>
        <begin position="842"/>
        <end position="861"/>
    </location>
</feature>
<dbReference type="OMA" id="GHRNDYS"/>
<feature type="region of interest" description="Disordered" evidence="10">
    <location>
        <begin position="1"/>
        <end position="350"/>
    </location>
</feature>
<dbReference type="GO" id="GO:0046872">
    <property type="term" value="F:metal ion binding"/>
    <property type="evidence" value="ECO:0007669"/>
    <property type="project" value="UniProtKB-KW"/>
</dbReference>
<evidence type="ECO:0000256" key="5">
    <source>
        <dbReference type="ARBA" id="ARBA00022989"/>
    </source>
</evidence>
<feature type="compositionally biased region" description="Low complexity" evidence="10">
    <location>
        <begin position="140"/>
        <end position="152"/>
    </location>
</feature>
<keyword evidence="3 9" id="KW-0812">Transmembrane</keyword>
<dbReference type="CDD" id="cd11496">
    <property type="entry name" value="SLC6sbd-TauT-like"/>
    <property type="match status" value="1"/>
</dbReference>
<feature type="binding site" evidence="7">
    <location>
        <position position="434"/>
    </location>
    <ligand>
        <name>Na(+)</name>
        <dbReference type="ChEBI" id="CHEBI:29101"/>
        <label>1</label>
    </ligand>
</feature>
<dbReference type="PROSITE" id="PS50267">
    <property type="entry name" value="NA_NEUROTRAN_SYMP_3"/>
    <property type="match status" value="1"/>
</dbReference>
<feature type="binding site" evidence="7">
    <location>
        <position position="679"/>
    </location>
    <ligand>
        <name>Na(+)</name>
        <dbReference type="ChEBI" id="CHEBI:29101"/>
        <label>1</label>
    </ligand>
</feature>
<dbReference type="Proteomes" id="UP000025227">
    <property type="component" value="Unplaced"/>
</dbReference>
<organism evidence="12 13">
    <name type="scientific">Haemonchus contortus</name>
    <name type="common">Barber pole worm</name>
    <dbReference type="NCBI Taxonomy" id="6289"/>
    <lineage>
        <taxon>Eukaryota</taxon>
        <taxon>Metazoa</taxon>
        <taxon>Ecdysozoa</taxon>
        <taxon>Nematoda</taxon>
        <taxon>Chromadorea</taxon>
        <taxon>Rhabditida</taxon>
        <taxon>Rhabditina</taxon>
        <taxon>Rhabditomorpha</taxon>
        <taxon>Strongyloidea</taxon>
        <taxon>Trichostrongylidae</taxon>
        <taxon>Haemonchus</taxon>
    </lineage>
</organism>
<feature type="compositionally biased region" description="Basic and acidic residues" evidence="10">
    <location>
        <begin position="25"/>
        <end position="36"/>
    </location>
</feature>
<keyword evidence="6 11" id="KW-0472">Membrane</keyword>
<feature type="binding site" evidence="7">
    <location>
        <position position="779"/>
    </location>
    <ligand>
        <name>Na(+)</name>
        <dbReference type="ChEBI" id="CHEBI:29101"/>
        <label>1</label>
    </ligand>
</feature>
<accession>A0A7I4Y9D5</accession>
<evidence type="ECO:0000313" key="12">
    <source>
        <dbReference type="Proteomes" id="UP000025227"/>
    </source>
</evidence>
<protein>
    <recommendedName>
        <fullName evidence="9">Transporter</fullName>
    </recommendedName>
</protein>
<evidence type="ECO:0000256" key="2">
    <source>
        <dbReference type="ARBA" id="ARBA00022448"/>
    </source>
</evidence>
<comment type="similarity">
    <text evidence="9">Belongs to the sodium:neurotransmitter symporter (SNF) (TC 2.A.22) family.</text>
</comment>
<keyword evidence="7" id="KW-0915">Sodium</keyword>
<keyword evidence="5 11" id="KW-1133">Transmembrane helix</keyword>
<keyword evidence="12" id="KW-1185">Reference proteome</keyword>
<feature type="transmembrane region" description="Helical" evidence="11">
    <location>
        <begin position="676"/>
        <end position="693"/>
    </location>
</feature>
<dbReference type="InterPro" id="IPR037272">
    <property type="entry name" value="SNS_sf"/>
</dbReference>
<feature type="transmembrane region" description="Helical" evidence="11">
    <location>
        <begin position="705"/>
        <end position="729"/>
    </location>
</feature>
<dbReference type="GO" id="GO:0043005">
    <property type="term" value="C:neuron projection"/>
    <property type="evidence" value="ECO:0007669"/>
    <property type="project" value="TreeGrafter"/>
</dbReference>
<evidence type="ECO:0000256" key="4">
    <source>
        <dbReference type="ARBA" id="ARBA00022847"/>
    </source>
</evidence>
<feature type="binding site" evidence="7">
    <location>
        <position position="780"/>
    </location>
    <ligand>
        <name>Na(+)</name>
        <dbReference type="ChEBI" id="CHEBI:29101"/>
        <label>1</label>
    </ligand>
</feature>
<name>A0A7I4Y9D5_HAECO</name>
<feature type="transmembrane region" description="Helical" evidence="11">
    <location>
        <begin position="882"/>
        <end position="904"/>
    </location>
</feature>
<dbReference type="AlphaFoldDB" id="A0A7I4Y9D5"/>
<evidence type="ECO:0000256" key="7">
    <source>
        <dbReference type="PIRSR" id="PIRSR600175-1"/>
    </source>
</evidence>
<feature type="binding site" evidence="7">
    <location>
        <position position="438"/>
    </location>
    <ligand>
        <name>Na(+)</name>
        <dbReference type="ChEBI" id="CHEBI:29101"/>
        <label>1</label>
    </ligand>
</feature>
<feature type="disulfide bond" evidence="8">
    <location>
        <begin position="536"/>
        <end position="545"/>
    </location>
</feature>
<feature type="compositionally biased region" description="Basic and acidic residues" evidence="10">
    <location>
        <begin position="180"/>
        <end position="210"/>
    </location>
</feature>
<dbReference type="GO" id="GO:0005332">
    <property type="term" value="F:gamma-aminobutyric acid:sodium:chloride symporter activity"/>
    <property type="evidence" value="ECO:0007669"/>
    <property type="project" value="TreeGrafter"/>
</dbReference>
<sequence>MERRNNPDQNQRDSPSSRRRKSAKKSPERKSLKELVRTPPSSGSARRRRSRRESSKAKRRDSDSRDSREKATSPPRESEGRDSREKPHSPRRESDDRGSREKPSPPRHDSGPHSPGREKNRMDEPFSPSTKPVQVQHIPALASSSSARPSSATHTPVAGSLAHSPVDDTAVVEVEEAQEQPDRREMDRISSKEMERRPSAESEKKPEHSPRHSPRKSPKHSPRSRDEAKVRQRRSRSRRDYEPQLKTAESPHSGILSPRAERRDRDRSRKSSKEQLQKEQRREDSKESDRRDSREIIRRLSFEPDRKELAERLRKLSKESSRRPSQESARKDSMEKVGITPIESPHGSRREHWKAFGQGDMFLKEAATPPSEPSDTTGKVKEKGTTTAPSMGREGHEPLPTEETLPPTSREEEPDRGQWSGKFDFLMSMIAYAVGLGNVWRFPYLCFKNGGGSFLVVYAIFFCLAAVPIFIMEVTIGQYLQRGAMEMWRMCPIFKGVGIGNVVIAFMCIAYFCVIVSWAIFYMISSFNSVLPWETCDNHWNDHTCVTGKESPAVLAKLARNLSSMGLMTQTSVEQFWENRVLQQTSSIDQFGGIQWELFLIMLLAWIIVYFALWKGITQARKFVYFCAMFPYFLLVVLLIRGLTLEGAGRGIYYYLKPNMTRLLDTTVWKDAGTQVFYSYGVGFGALIALGSHNKFNHNCFRDGFIMCVINGSTSILAGFAVFSILGYMSVVAQKDIADIVKPGVGLAFLAYPEVASNLPAKQLWSCLFFLMITILGLDSQVCMMEGLFTALEDTFPFILRKHKKVSLAVTCLIFFIIGIPMVTNAGAYWLQLLDTYGASGYALLFVVFFEVVGLSWGFGAERIRAALKEMVGITVSYPWVLIWKYAAPATCAVLFFFCLIYYRPIKYPTGEDYPIWANVFGFFLSSCSMVVIPGYAIYYMLFTNRHLTMKAKFLKGIKAPDIIETGKPPVTNVEEMRFLNDKN</sequence>
<dbReference type="PANTHER" id="PTHR11616">
    <property type="entry name" value="SODIUM/CHLORIDE DEPENDENT TRANSPORTER"/>
    <property type="match status" value="1"/>
</dbReference>
<dbReference type="InterPro" id="IPR000175">
    <property type="entry name" value="Na/ntran_symport"/>
</dbReference>
<dbReference type="WBParaSite" id="HCON_00063440-00001">
    <property type="protein sequence ID" value="HCON_00063440-00001"/>
    <property type="gene ID" value="HCON_00063440"/>
</dbReference>
<evidence type="ECO:0000256" key="3">
    <source>
        <dbReference type="ARBA" id="ARBA00022692"/>
    </source>
</evidence>
<evidence type="ECO:0000256" key="10">
    <source>
        <dbReference type="SAM" id="MobiDB-lite"/>
    </source>
</evidence>
<feature type="compositionally biased region" description="Basic and acidic residues" evidence="10">
    <location>
        <begin position="52"/>
        <end position="124"/>
    </location>
</feature>
<keyword evidence="8" id="KW-1015">Disulfide bond</keyword>
<dbReference type="OrthoDB" id="6581954at2759"/>
<evidence type="ECO:0000256" key="1">
    <source>
        <dbReference type="ARBA" id="ARBA00004141"/>
    </source>
</evidence>
<proteinExistence type="inferred from homology"/>
<feature type="compositionally biased region" description="Basic and acidic residues" evidence="10">
    <location>
        <begin position="259"/>
        <end position="335"/>
    </location>
</feature>
<feature type="transmembrane region" description="Helical" evidence="11">
    <location>
        <begin position="425"/>
        <end position="443"/>
    </location>
</feature>
<feature type="transmembrane region" description="Helical" evidence="11">
    <location>
        <begin position="916"/>
        <end position="943"/>
    </location>
</feature>
<feature type="transmembrane region" description="Helical" evidence="11">
    <location>
        <begin position="497"/>
        <end position="524"/>
    </location>
</feature>
<keyword evidence="7" id="KW-0479">Metal-binding</keyword>
<feature type="binding site" evidence="7">
    <location>
        <position position="776"/>
    </location>
    <ligand>
        <name>Na(+)</name>
        <dbReference type="ChEBI" id="CHEBI:29101"/>
        <label>1</label>
    </ligand>
</feature>
<feature type="binding site" evidence="7">
    <location>
        <position position="711"/>
    </location>
    <ligand>
        <name>Na(+)</name>
        <dbReference type="ChEBI" id="CHEBI:29101"/>
        <label>1</label>
    </ligand>
</feature>
<feature type="transmembrane region" description="Helical" evidence="11">
    <location>
        <begin position="455"/>
        <end position="476"/>
    </location>
</feature>
<dbReference type="CDD" id="cd22249">
    <property type="entry name" value="UDM1_RNF168_RNF169-like"/>
    <property type="match status" value="1"/>
</dbReference>
<feature type="transmembrane region" description="Helical" evidence="11">
    <location>
        <begin position="763"/>
        <end position="785"/>
    </location>
</feature>
<reference evidence="13" key="1">
    <citation type="submission" date="2020-12" db="UniProtKB">
        <authorList>
            <consortium name="WormBaseParasite"/>
        </authorList>
    </citation>
    <scope>IDENTIFICATION</scope>
    <source>
        <strain evidence="13">MHco3</strain>
    </source>
</reference>
<dbReference type="PANTHER" id="PTHR11616:SF20">
    <property type="entry name" value="SODIUM- AND CHLORIDE-DEPENDENT BETAINE TRANSPORTER"/>
    <property type="match status" value="1"/>
</dbReference>
<dbReference type="PRINTS" id="PR00176">
    <property type="entry name" value="NANEUSMPORT"/>
</dbReference>
<feature type="transmembrane region" description="Helical" evidence="11">
    <location>
        <begin position="806"/>
        <end position="830"/>
    </location>
</feature>
<feature type="transmembrane region" description="Helical" evidence="11">
    <location>
        <begin position="623"/>
        <end position="656"/>
    </location>
</feature>
<feature type="region of interest" description="Disordered" evidence="10">
    <location>
        <begin position="365"/>
        <end position="417"/>
    </location>
</feature>
<dbReference type="SUPFAM" id="SSF161070">
    <property type="entry name" value="SNF-like"/>
    <property type="match status" value="1"/>
</dbReference>
<evidence type="ECO:0000256" key="8">
    <source>
        <dbReference type="PIRSR" id="PIRSR600175-2"/>
    </source>
</evidence>
<feature type="transmembrane region" description="Helical" evidence="11">
    <location>
        <begin position="594"/>
        <end position="614"/>
    </location>
</feature>
<dbReference type="Pfam" id="PF00209">
    <property type="entry name" value="SNF"/>
    <property type="match status" value="1"/>
</dbReference>
<dbReference type="PROSITE" id="PS00610">
    <property type="entry name" value="NA_NEUROTRAN_SYMP_1"/>
    <property type="match status" value="1"/>
</dbReference>
<feature type="compositionally biased region" description="Basic residues" evidence="10">
    <location>
        <begin position="211"/>
        <end position="222"/>
    </location>
</feature>
<evidence type="ECO:0000313" key="13">
    <source>
        <dbReference type="WBParaSite" id="HCON_00063440-00001"/>
    </source>
</evidence>
<evidence type="ECO:0000256" key="11">
    <source>
        <dbReference type="SAM" id="Phobius"/>
    </source>
</evidence>
<dbReference type="NCBIfam" id="NF037979">
    <property type="entry name" value="Na_transp"/>
    <property type="match status" value="1"/>
</dbReference>
<evidence type="ECO:0000256" key="6">
    <source>
        <dbReference type="ARBA" id="ARBA00023136"/>
    </source>
</evidence>
<dbReference type="GO" id="GO:0005886">
    <property type="term" value="C:plasma membrane"/>
    <property type="evidence" value="ECO:0007669"/>
    <property type="project" value="TreeGrafter"/>
</dbReference>
<comment type="subcellular location">
    <subcellularLocation>
        <location evidence="1">Membrane</location>
        <topology evidence="1">Multi-pass membrane protein</topology>
    </subcellularLocation>
</comment>
<feature type="binding site" evidence="7">
    <location>
        <position position="433"/>
    </location>
    <ligand>
        <name>Na(+)</name>
        <dbReference type="ChEBI" id="CHEBI:29101"/>
        <label>1</label>
    </ligand>
</feature>